<sequence>MFDDLIRFETILWNTLDARLRAECDTTLGSLNILMVIDATPDCRVQEVAGALAITVGGASQSVDRLERAGLCIRTPHPRNRRSSILRLTAAGDKVLARAGAAFDRHLAALLGDPLSATQRDQFGATLKTLRASISD</sequence>
<dbReference type="Proteomes" id="UP000680865">
    <property type="component" value="Unassembled WGS sequence"/>
</dbReference>
<feature type="domain" description="HTH marR-type" evidence="1">
    <location>
        <begin position="1"/>
        <end position="132"/>
    </location>
</feature>
<evidence type="ECO:0000313" key="2">
    <source>
        <dbReference type="EMBL" id="GIM75268.1"/>
    </source>
</evidence>
<dbReference type="SUPFAM" id="SSF46785">
    <property type="entry name" value="Winged helix' DNA-binding domain"/>
    <property type="match status" value="1"/>
</dbReference>
<evidence type="ECO:0000259" key="1">
    <source>
        <dbReference type="PROSITE" id="PS50995"/>
    </source>
</evidence>
<dbReference type="Gene3D" id="1.10.10.10">
    <property type="entry name" value="Winged helix-like DNA-binding domain superfamily/Winged helix DNA-binding domain"/>
    <property type="match status" value="1"/>
</dbReference>
<protein>
    <submittedName>
        <fullName evidence="2">Transcriptional regulator</fullName>
    </submittedName>
</protein>
<dbReference type="Pfam" id="PF01047">
    <property type="entry name" value="MarR"/>
    <property type="match status" value="1"/>
</dbReference>
<proteinExistence type="predicted"/>
<dbReference type="AlphaFoldDB" id="A0A919W050"/>
<dbReference type="GO" id="GO:0003700">
    <property type="term" value="F:DNA-binding transcription factor activity"/>
    <property type="evidence" value="ECO:0007669"/>
    <property type="project" value="InterPro"/>
</dbReference>
<dbReference type="InterPro" id="IPR039422">
    <property type="entry name" value="MarR/SlyA-like"/>
</dbReference>
<accession>A0A919W050</accession>
<dbReference type="InterPro" id="IPR036390">
    <property type="entry name" value="WH_DNA-bd_sf"/>
</dbReference>
<dbReference type="PANTHER" id="PTHR33164:SF94">
    <property type="entry name" value="TRANSCRIPTIONAL REGULATORY PROTEIN-RELATED"/>
    <property type="match status" value="1"/>
</dbReference>
<gene>
    <name evidence="2" type="ORF">Aco04nite_44530</name>
</gene>
<dbReference type="InterPro" id="IPR000835">
    <property type="entry name" value="HTH_MarR-typ"/>
</dbReference>
<dbReference type="GO" id="GO:0006950">
    <property type="term" value="P:response to stress"/>
    <property type="evidence" value="ECO:0007669"/>
    <property type="project" value="TreeGrafter"/>
</dbReference>
<dbReference type="InterPro" id="IPR036388">
    <property type="entry name" value="WH-like_DNA-bd_sf"/>
</dbReference>
<dbReference type="EMBL" id="BOQP01000022">
    <property type="protein sequence ID" value="GIM75268.1"/>
    <property type="molecule type" value="Genomic_DNA"/>
</dbReference>
<name>A0A919W050_9ACTN</name>
<evidence type="ECO:0000313" key="3">
    <source>
        <dbReference type="Proteomes" id="UP000680865"/>
    </source>
</evidence>
<keyword evidence="3" id="KW-1185">Reference proteome</keyword>
<reference evidence="2" key="1">
    <citation type="submission" date="2021-03" db="EMBL/GenBank/DDBJ databases">
        <title>Whole genome shotgun sequence of Actinoplanes consettensis NBRC 14913.</title>
        <authorList>
            <person name="Komaki H."/>
            <person name="Tamura T."/>
        </authorList>
    </citation>
    <scope>NUCLEOTIDE SEQUENCE</scope>
    <source>
        <strain evidence="2">NBRC 14913</strain>
    </source>
</reference>
<dbReference type="PANTHER" id="PTHR33164">
    <property type="entry name" value="TRANSCRIPTIONAL REGULATOR, MARR FAMILY"/>
    <property type="match status" value="1"/>
</dbReference>
<dbReference type="SMART" id="SM00347">
    <property type="entry name" value="HTH_MARR"/>
    <property type="match status" value="1"/>
</dbReference>
<organism evidence="2 3">
    <name type="scientific">Winogradskya consettensis</name>
    <dbReference type="NCBI Taxonomy" id="113560"/>
    <lineage>
        <taxon>Bacteria</taxon>
        <taxon>Bacillati</taxon>
        <taxon>Actinomycetota</taxon>
        <taxon>Actinomycetes</taxon>
        <taxon>Micromonosporales</taxon>
        <taxon>Micromonosporaceae</taxon>
        <taxon>Winogradskya</taxon>
    </lineage>
</organism>
<comment type="caution">
    <text evidence="2">The sequence shown here is derived from an EMBL/GenBank/DDBJ whole genome shotgun (WGS) entry which is preliminary data.</text>
</comment>
<dbReference type="PROSITE" id="PS50995">
    <property type="entry name" value="HTH_MARR_2"/>
    <property type="match status" value="1"/>
</dbReference>